<feature type="transmembrane region" description="Helical" evidence="1">
    <location>
        <begin position="39"/>
        <end position="61"/>
    </location>
</feature>
<feature type="transmembrane region" description="Helical" evidence="1">
    <location>
        <begin position="73"/>
        <end position="90"/>
    </location>
</feature>
<reference evidence="2 3" key="1">
    <citation type="submission" date="2014-07" db="EMBL/GenBank/DDBJ databases">
        <title>Complete genome sequence of Corynebacterium atypicum DSM 44849: identifiction of the mycolic acid biosynthesis genes.</title>
        <authorList>
            <person name="Tippelt A."/>
            <person name="Mollmann S."/>
            <person name="Albersmeier A."/>
            <person name="Jaenicke S."/>
            <person name="Ruckert C."/>
            <person name="Tauch A."/>
        </authorList>
    </citation>
    <scope>NUCLEOTIDE SEQUENCE [LARGE SCALE GENOMIC DNA]</scope>
    <source>
        <strain evidence="2 3">R2070</strain>
    </source>
</reference>
<protein>
    <submittedName>
        <fullName evidence="2">Membrane protein</fullName>
    </submittedName>
</protein>
<keyword evidence="1" id="KW-1133">Transmembrane helix</keyword>
<proteinExistence type="predicted"/>
<keyword evidence="1" id="KW-0472">Membrane</keyword>
<keyword evidence="3" id="KW-1185">Reference proteome</keyword>
<dbReference type="Proteomes" id="UP000028504">
    <property type="component" value="Chromosome"/>
</dbReference>
<evidence type="ECO:0000313" key="2">
    <source>
        <dbReference type="EMBL" id="AIG64810.1"/>
    </source>
</evidence>
<name>A0ABM5QPJ6_9CORY</name>
<dbReference type="Pfam" id="PF11255">
    <property type="entry name" value="DUF3054"/>
    <property type="match status" value="1"/>
</dbReference>
<evidence type="ECO:0000313" key="3">
    <source>
        <dbReference type="Proteomes" id="UP000028504"/>
    </source>
</evidence>
<sequence>MNRKLDLKTLAGDLAAIGAFALFARIAHRSETMPLNFLGWLSTLWPFALGVFLGWGIVALTGKDAHAVRGGGIVIWLVTVVVGLTVWGMKHGQVPHWSFMIVAGSMSALLMLGWRGVATAVKSRK</sequence>
<feature type="transmembrane region" description="Helical" evidence="1">
    <location>
        <begin position="96"/>
        <end position="117"/>
    </location>
</feature>
<dbReference type="InterPro" id="IPR021414">
    <property type="entry name" value="DUF3054"/>
</dbReference>
<accession>A0ABM5QPJ6</accession>
<gene>
    <name evidence="2" type="ORF">CATYP_09905</name>
</gene>
<dbReference type="RefSeq" id="WP_038607018.1">
    <property type="nucleotide sequence ID" value="NZ_CP008944.1"/>
</dbReference>
<keyword evidence="1" id="KW-0812">Transmembrane</keyword>
<evidence type="ECO:0000256" key="1">
    <source>
        <dbReference type="SAM" id="Phobius"/>
    </source>
</evidence>
<dbReference type="EMBL" id="CP008944">
    <property type="protein sequence ID" value="AIG64810.1"/>
    <property type="molecule type" value="Genomic_DNA"/>
</dbReference>
<organism evidence="2 3">
    <name type="scientific">Corynebacterium atypicum</name>
    <dbReference type="NCBI Taxonomy" id="191610"/>
    <lineage>
        <taxon>Bacteria</taxon>
        <taxon>Bacillati</taxon>
        <taxon>Actinomycetota</taxon>
        <taxon>Actinomycetes</taxon>
        <taxon>Mycobacteriales</taxon>
        <taxon>Corynebacteriaceae</taxon>
        <taxon>Corynebacterium</taxon>
    </lineage>
</organism>